<name>A0AAE1AWN9_9GAST</name>
<protein>
    <submittedName>
        <fullName evidence="2">Uncharacterized protein</fullName>
    </submittedName>
</protein>
<dbReference type="EMBL" id="JAWDGP010001076">
    <property type="protein sequence ID" value="KAK3795288.1"/>
    <property type="molecule type" value="Genomic_DNA"/>
</dbReference>
<evidence type="ECO:0000313" key="2">
    <source>
        <dbReference type="EMBL" id="KAK3795288.1"/>
    </source>
</evidence>
<organism evidence="2 3">
    <name type="scientific">Elysia crispata</name>
    <name type="common">lettuce slug</name>
    <dbReference type="NCBI Taxonomy" id="231223"/>
    <lineage>
        <taxon>Eukaryota</taxon>
        <taxon>Metazoa</taxon>
        <taxon>Spiralia</taxon>
        <taxon>Lophotrochozoa</taxon>
        <taxon>Mollusca</taxon>
        <taxon>Gastropoda</taxon>
        <taxon>Heterobranchia</taxon>
        <taxon>Euthyneura</taxon>
        <taxon>Panpulmonata</taxon>
        <taxon>Sacoglossa</taxon>
        <taxon>Placobranchoidea</taxon>
        <taxon>Plakobranchidae</taxon>
        <taxon>Elysia</taxon>
    </lineage>
</organism>
<evidence type="ECO:0000256" key="1">
    <source>
        <dbReference type="SAM" id="MobiDB-lite"/>
    </source>
</evidence>
<reference evidence="2" key="1">
    <citation type="journal article" date="2023" name="G3 (Bethesda)">
        <title>A reference genome for the long-term kleptoplast-retaining sea slug Elysia crispata morphotype clarki.</title>
        <authorList>
            <person name="Eastman K.E."/>
            <person name="Pendleton A.L."/>
            <person name="Shaikh M.A."/>
            <person name="Suttiyut T."/>
            <person name="Ogas R."/>
            <person name="Tomko P."/>
            <person name="Gavelis G."/>
            <person name="Widhalm J.R."/>
            <person name="Wisecaver J.H."/>
        </authorList>
    </citation>
    <scope>NUCLEOTIDE SEQUENCE</scope>
    <source>
        <strain evidence="2">ECLA1</strain>
    </source>
</reference>
<comment type="caution">
    <text evidence="2">The sequence shown here is derived from an EMBL/GenBank/DDBJ whole genome shotgun (WGS) entry which is preliminary data.</text>
</comment>
<keyword evidence="3" id="KW-1185">Reference proteome</keyword>
<proteinExistence type="predicted"/>
<evidence type="ECO:0000313" key="3">
    <source>
        <dbReference type="Proteomes" id="UP001283361"/>
    </source>
</evidence>
<gene>
    <name evidence="2" type="ORF">RRG08_055850</name>
</gene>
<dbReference type="Proteomes" id="UP001283361">
    <property type="component" value="Unassembled WGS sequence"/>
</dbReference>
<sequence>MKRKGREIGNSTVDAFETQILDTQVTDKNVDSQEQSFYSEDLDMIDDDEQQHSEESTPSTSTCTPRPPSTPPVAGEVGRPYRQPAPKRKKAAPEENLLMLACEKLQAPAPTPETAQKEEHDSLGQTVAHDLRSMSREQVIHEKKIISDVLYEGQLNNLSRSSRVSSGNEYITGVPYARGMSDLTYATAASSPSPNPQVYRSYSQY</sequence>
<feature type="compositionally biased region" description="Polar residues" evidence="1">
    <location>
        <begin position="25"/>
        <end position="38"/>
    </location>
</feature>
<dbReference type="AlphaFoldDB" id="A0AAE1AWN9"/>
<feature type="compositionally biased region" description="Acidic residues" evidence="1">
    <location>
        <begin position="40"/>
        <end position="49"/>
    </location>
</feature>
<accession>A0AAE1AWN9</accession>
<feature type="region of interest" description="Disordered" evidence="1">
    <location>
        <begin position="25"/>
        <end position="125"/>
    </location>
</feature>